<reference evidence="1 2" key="1">
    <citation type="submission" date="2014-04" db="EMBL/GenBank/DDBJ databases">
        <title>Evolutionary Origins and Diversification of the Mycorrhizal Mutualists.</title>
        <authorList>
            <consortium name="DOE Joint Genome Institute"/>
            <consortium name="Mycorrhizal Genomics Consortium"/>
            <person name="Kohler A."/>
            <person name="Kuo A."/>
            <person name="Nagy L.G."/>
            <person name="Floudas D."/>
            <person name="Copeland A."/>
            <person name="Barry K.W."/>
            <person name="Cichocki N."/>
            <person name="Veneault-Fourrey C."/>
            <person name="LaButti K."/>
            <person name="Lindquist E.A."/>
            <person name="Lipzen A."/>
            <person name="Lundell T."/>
            <person name="Morin E."/>
            <person name="Murat C."/>
            <person name="Riley R."/>
            <person name="Ohm R."/>
            <person name="Sun H."/>
            <person name="Tunlid A."/>
            <person name="Henrissat B."/>
            <person name="Grigoriev I.V."/>
            <person name="Hibbett D.S."/>
            <person name="Martin F."/>
        </authorList>
    </citation>
    <scope>NUCLEOTIDE SEQUENCE [LARGE SCALE GENOMIC DNA]</scope>
    <source>
        <strain evidence="1 2">FD-317 M1</strain>
    </source>
</reference>
<dbReference type="PANTHER" id="PTHR35408">
    <property type="entry name" value="CHROMOSOME 15, WHOLE GENOME SHOTGUN SEQUENCE"/>
    <property type="match status" value="1"/>
</dbReference>
<evidence type="ECO:0000313" key="2">
    <source>
        <dbReference type="Proteomes" id="UP000053593"/>
    </source>
</evidence>
<dbReference type="HOGENOM" id="CLU_1133687_0_0_1"/>
<dbReference type="AlphaFoldDB" id="A0A0D0CC79"/>
<dbReference type="OrthoDB" id="3253832at2759"/>
<accession>A0A0D0CC79</accession>
<gene>
    <name evidence="1" type="ORF">GYMLUDRAFT_244550</name>
</gene>
<dbReference type="PANTHER" id="PTHR35408:SF3">
    <property type="entry name" value="GLYCOSYLTRANSFERASE 2-LIKE DOMAIN-CONTAINING PROTEIN"/>
    <property type="match status" value="1"/>
</dbReference>
<evidence type="ECO:0000313" key="1">
    <source>
        <dbReference type="EMBL" id="KIK60109.1"/>
    </source>
</evidence>
<sequence length="245" mass="26920">MFRSRIDLASKNETVEKAFIKGSGEQEREVERQAGGLPQITIQCPVYKESLELTIAPSVFSIKKAMQRYARQGGTSSFFLCDNGLITSEEVRQERFEFYSNHNNRWVAYPKHGSSPGRFKRAGKKASSINYGPALSVAMEEQPADASSTSTTTVPATDSSNGSVLGFYHSFTPSSSQQRFENVDYLGGRAPKCATYQASGTVKKIKATKFGQGNEAQRERWGVDGGESMAIIQREGSELSFVPKA</sequence>
<organism evidence="1 2">
    <name type="scientific">Collybiopsis luxurians FD-317 M1</name>
    <dbReference type="NCBI Taxonomy" id="944289"/>
    <lineage>
        <taxon>Eukaryota</taxon>
        <taxon>Fungi</taxon>
        <taxon>Dikarya</taxon>
        <taxon>Basidiomycota</taxon>
        <taxon>Agaricomycotina</taxon>
        <taxon>Agaricomycetes</taxon>
        <taxon>Agaricomycetidae</taxon>
        <taxon>Agaricales</taxon>
        <taxon>Marasmiineae</taxon>
        <taxon>Omphalotaceae</taxon>
        <taxon>Collybiopsis</taxon>
        <taxon>Collybiopsis luxurians</taxon>
    </lineage>
</organism>
<name>A0A0D0CC79_9AGAR</name>
<protein>
    <submittedName>
        <fullName evidence="1">Unplaced genomic scaffold GYMLUscaffold_28, whole genome shotgun sequence</fullName>
    </submittedName>
</protein>
<proteinExistence type="predicted"/>
<dbReference type="Proteomes" id="UP000053593">
    <property type="component" value="Unassembled WGS sequence"/>
</dbReference>
<dbReference type="EMBL" id="KN834776">
    <property type="protein sequence ID" value="KIK60109.1"/>
    <property type="molecule type" value="Genomic_DNA"/>
</dbReference>
<keyword evidence="2" id="KW-1185">Reference proteome</keyword>